<name>A0A518DD89_9BACT</name>
<dbReference type="KEGG" id="pnd:Pla175_28280"/>
<evidence type="ECO:0000313" key="2">
    <source>
        <dbReference type="Proteomes" id="UP000317429"/>
    </source>
</evidence>
<reference evidence="1 2" key="1">
    <citation type="submission" date="2019-02" db="EMBL/GenBank/DDBJ databases">
        <title>Deep-cultivation of Planctomycetes and their phenomic and genomic characterization uncovers novel biology.</title>
        <authorList>
            <person name="Wiegand S."/>
            <person name="Jogler M."/>
            <person name="Boedeker C."/>
            <person name="Pinto D."/>
            <person name="Vollmers J."/>
            <person name="Rivas-Marin E."/>
            <person name="Kohn T."/>
            <person name="Peeters S.H."/>
            <person name="Heuer A."/>
            <person name="Rast P."/>
            <person name="Oberbeckmann S."/>
            <person name="Bunk B."/>
            <person name="Jeske O."/>
            <person name="Meyerdierks A."/>
            <person name="Storesund J.E."/>
            <person name="Kallscheuer N."/>
            <person name="Luecker S."/>
            <person name="Lage O.M."/>
            <person name="Pohl T."/>
            <person name="Merkel B.J."/>
            <person name="Hornburger P."/>
            <person name="Mueller R.-W."/>
            <person name="Bruemmer F."/>
            <person name="Labrenz M."/>
            <person name="Spormann A.M."/>
            <person name="Op den Camp H."/>
            <person name="Overmann J."/>
            <person name="Amann R."/>
            <person name="Jetten M.S.M."/>
            <person name="Mascher T."/>
            <person name="Medema M.H."/>
            <person name="Devos D.P."/>
            <person name="Kaster A.-K."/>
            <person name="Ovreas L."/>
            <person name="Rohde M."/>
            <person name="Galperin M.Y."/>
            <person name="Jogler C."/>
        </authorList>
    </citation>
    <scope>NUCLEOTIDE SEQUENCE [LARGE SCALE GENOMIC DNA]</scope>
    <source>
        <strain evidence="1 2">Pla175</strain>
    </source>
</reference>
<dbReference type="OrthoDB" id="258484at2"/>
<evidence type="ECO:0000313" key="1">
    <source>
        <dbReference type="EMBL" id="QDU89438.1"/>
    </source>
</evidence>
<dbReference type="EMBL" id="CP036291">
    <property type="protein sequence ID" value="QDU89438.1"/>
    <property type="molecule type" value="Genomic_DNA"/>
</dbReference>
<dbReference type="RefSeq" id="WP_145285971.1">
    <property type="nucleotide sequence ID" value="NZ_CP036291.1"/>
</dbReference>
<organism evidence="1 2">
    <name type="scientific">Pirellulimonas nuda</name>
    <dbReference type="NCBI Taxonomy" id="2528009"/>
    <lineage>
        <taxon>Bacteria</taxon>
        <taxon>Pseudomonadati</taxon>
        <taxon>Planctomycetota</taxon>
        <taxon>Planctomycetia</taxon>
        <taxon>Pirellulales</taxon>
        <taxon>Lacipirellulaceae</taxon>
        <taxon>Pirellulimonas</taxon>
    </lineage>
</organism>
<keyword evidence="2" id="KW-1185">Reference proteome</keyword>
<sequence>MNPRQKMLWRAASAIAETYARRQDVLPLPAEPLPLDAVARLTRMMRHACRHHYRAASRRLRPRLERALRDLAVTATSQAERLCRERRVCQAPTLGGLYRDLLAIDEEFPQLEINLPQRRLLVATGPITLEGVALGPFLLSLDWSTLGGDQPQLLVIAMEPHAPGSNASVTHPHVVEDRLCEGEGGPVLQAAALEGRLYDYVLIVRQILQTYNASSAYVDLDRWHGTPCSDCGVLVDDEDRSLCGRCDAEVCDGCSGACEGCGEGLCHGCRGECSGCGEPHCRACLESCSDCERTCCYQCLTDGVCDACTAEKESEDEAPPAAAAAVAAADAPRVGQAQVLA</sequence>
<protein>
    <submittedName>
        <fullName evidence="1">Uncharacterized protein</fullName>
    </submittedName>
</protein>
<accession>A0A518DD89</accession>
<proteinExistence type="predicted"/>
<dbReference type="Proteomes" id="UP000317429">
    <property type="component" value="Chromosome"/>
</dbReference>
<dbReference type="AlphaFoldDB" id="A0A518DD89"/>
<gene>
    <name evidence="1" type="ORF">Pla175_28280</name>
</gene>